<gene>
    <name evidence="1" type="ORF">OPT61_g7380</name>
</gene>
<dbReference type="Proteomes" id="UP001153331">
    <property type="component" value="Unassembled WGS sequence"/>
</dbReference>
<evidence type="ECO:0000313" key="2">
    <source>
        <dbReference type="Proteomes" id="UP001153331"/>
    </source>
</evidence>
<organism evidence="1 2">
    <name type="scientific">Boeremia exigua</name>
    <dbReference type="NCBI Taxonomy" id="749465"/>
    <lineage>
        <taxon>Eukaryota</taxon>
        <taxon>Fungi</taxon>
        <taxon>Dikarya</taxon>
        <taxon>Ascomycota</taxon>
        <taxon>Pezizomycotina</taxon>
        <taxon>Dothideomycetes</taxon>
        <taxon>Pleosporomycetidae</taxon>
        <taxon>Pleosporales</taxon>
        <taxon>Pleosporineae</taxon>
        <taxon>Didymellaceae</taxon>
        <taxon>Boeremia</taxon>
    </lineage>
</organism>
<comment type="caution">
    <text evidence="1">The sequence shown here is derived from an EMBL/GenBank/DDBJ whole genome shotgun (WGS) entry which is preliminary data.</text>
</comment>
<evidence type="ECO:0000313" key="1">
    <source>
        <dbReference type="EMBL" id="KAJ8109548.1"/>
    </source>
</evidence>
<dbReference type="EMBL" id="JAPHNI010000600">
    <property type="protein sequence ID" value="KAJ8109548.1"/>
    <property type="molecule type" value="Genomic_DNA"/>
</dbReference>
<reference evidence="1" key="1">
    <citation type="submission" date="2022-11" db="EMBL/GenBank/DDBJ databases">
        <title>Genome Sequence of Boeremia exigua.</title>
        <authorList>
            <person name="Buettner E."/>
        </authorList>
    </citation>
    <scope>NUCLEOTIDE SEQUENCE</scope>
    <source>
        <strain evidence="1">CU02</strain>
    </source>
</reference>
<proteinExistence type="predicted"/>
<sequence>MKIIIVGGGIAGLSTYLHLRKHLPNHTVTVYESHKPRSTARDTSSPERPNQSVSLDILSTSTALVGGGLSISPNGMRVLRDLSLDLHDRVVAQGFPADNFVFKGANGWLLGMHSSSDKSVRDKSDAEEVCVASSRYGLWNTIRQYVIEKYREGVIRHRKVTKIERDAQKPTLRLRVHAINEMGQEEVDYADMVIGADGVKSVVRRAIFGDDDGFHPVYNGQSEVGGFLNTTIPPFVAEKRALVFTFGGNGSFGYSSSAPVSEKQLMWWSTFQTSTLPDSRDIDPRTIKDSLFERHQHWKDPVVQEIIRNADVQSIYPTWIMPELPYWGKQGMVLVGDAAHAMDPKTGQGASLALEDSLTLVLSLAEMPDVERHGSASERWVIDEAIELFYKVRSPRVKKIVERGKKTAGSKTSVGVVAEYTMYCILWLLMRFPSLRKIMVGDTNRELYCWSAKHEIQEALKTDDSQSQIVTSASELSPLLPS</sequence>
<name>A0ACC2I3T0_9PLEO</name>
<protein>
    <submittedName>
        <fullName evidence="1">Uncharacterized protein</fullName>
    </submittedName>
</protein>
<keyword evidence="2" id="KW-1185">Reference proteome</keyword>
<accession>A0ACC2I3T0</accession>